<dbReference type="OMA" id="EYDKYQD"/>
<dbReference type="Proteomes" id="UP000001450">
    <property type="component" value="Chromosome 14"/>
</dbReference>
<dbReference type="EMBL" id="LN999946">
    <property type="protein sequence ID" value="CZT99825.1"/>
    <property type="molecule type" value="Genomic_DNA"/>
</dbReference>
<dbReference type="GO" id="GO:0042274">
    <property type="term" value="P:ribosomal small subunit biogenesis"/>
    <property type="evidence" value="ECO:0000318"/>
    <property type="project" value="GO_Central"/>
</dbReference>
<dbReference type="PROSITE" id="PS51366">
    <property type="entry name" value="MI"/>
    <property type="match status" value="1"/>
</dbReference>
<dbReference type="SMR" id="Q8ILY0"/>
<comment type="similarity">
    <text evidence="2">Belongs to the CWC22 family.</text>
</comment>
<feature type="compositionally biased region" description="Low complexity" evidence="4">
    <location>
        <begin position="308"/>
        <end position="317"/>
    </location>
</feature>
<name>Q8ILY0_PLAF7</name>
<evidence type="ECO:0000256" key="4">
    <source>
        <dbReference type="SAM" id="MobiDB-lite"/>
    </source>
</evidence>
<evidence type="ECO:0000313" key="7">
    <source>
        <dbReference type="Proteomes" id="UP000001450"/>
    </source>
</evidence>
<dbReference type="GO" id="GO:0005730">
    <property type="term" value="C:nucleolus"/>
    <property type="evidence" value="ECO:0000318"/>
    <property type="project" value="GO_Central"/>
</dbReference>
<feature type="compositionally biased region" description="Acidic residues" evidence="4">
    <location>
        <begin position="186"/>
        <end position="243"/>
    </location>
</feature>
<keyword evidence="7" id="KW-1185">Reference proteome</keyword>
<dbReference type="HOGENOM" id="CLU_305772_0_0_1"/>
<dbReference type="InterPro" id="IPR016024">
    <property type="entry name" value="ARM-type_fold"/>
</dbReference>
<dbReference type="VEuPathDB" id="PlasmoDB:PF3D7_1411500"/>
<dbReference type="RefSeq" id="XP_001348286.2">
    <property type="nucleotide sequence ID" value="XM_001348250.2"/>
</dbReference>
<dbReference type="PaxDb" id="5833-PF14_0113"/>
<protein>
    <recommendedName>
        <fullName evidence="5">MI domain-containing protein</fullName>
    </recommendedName>
</protein>
<evidence type="ECO:0000256" key="1">
    <source>
        <dbReference type="ARBA" id="ARBA00004123"/>
    </source>
</evidence>
<sequence>MKLFMKKGHNLSRKEIRKLARKQIKKNKLLYSKKKRKNSFLKKEKKQVSFSNNDQIIINKNHESNTNQFLSDSDKNLIKKNKSVKNSKKTKKIKLNDNSNKSFNYFNNKRNYLEEQEKDDYLLSYLSKKLKIKNEDGSNKKNEDKLIKELEKDGFDTSLLKLADIIFNESQNFLTKKKIQKGKDDEYNEDGEYNEDDEYNEDGEYNEDDEYNVDDEYNEDDEYNVDDEYNENDEYNEDGEDNLSQDNDKVNNKNVDNILSGKENEQPYNKLQDDNIDNVKDKKEIKKKKKKDKKKKKKKKKLDKHSSDNNINNDNPIVEIKQKKKKKVSFNYENDIKKMEKFLMSSLNKTSEFNIKSIIDDICKYFHDIDNVKLKLCYNDILIKQISTYFKNVNTTDIHICMCVVIICVLNNLLCENILYDFLKDLTAIFKYYYEDNVNLMKIVERENEMNNKIETQSINSVNDTYLLNRKNENNMLSNPQGDNYKISPKEHEKYQDFKILFRNLLKCFSLFYALSYIEFDFIIDIINILCEHMSINNVDNIIIVLKICGMKLKEEDDNIHLKHISEYLKKQIEQYIECNNILLEKSKLRFLIKDIEDLENGKMKFHFLNKFEFLFSVLKEYENKYVYKKTMISFSFIKVFNTISVENMHDEKKRGKQKNKNKNKNICNDLHTNISNNQFHDIENKTKINKLNYLIDQEQFNEVHFNKLLKKYKIQGILPKKIFLIIKYSLDVDECVHNLLALLKKKKNIPHVIQTIIQIILYNKNYKESYAKLLSNLSHVNNRVYTFSLKTIFINYIKNISNMDIKNVLFLSKLFTYLLKEKLINFLIFKHIKIEEMKNQEKTNDEINQDDTNANSNIFFFLKTIFILISLDDHKENKLKNKNVWTNILHILYNQKLSTSLIYSFKNIIKKYIFDEVKNIHKVYPKFNMKYIDHFYKFLEKIQILQ</sequence>
<feature type="compositionally biased region" description="Basic residues" evidence="4">
    <location>
        <begin position="285"/>
        <end position="303"/>
    </location>
</feature>
<feature type="region of interest" description="Disordered" evidence="4">
    <location>
        <begin position="179"/>
        <end position="318"/>
    </location>
</feature>
<dbReference type="PhylomeDB" id="Q8ILY0"/>
<dbReference type="KEGG" id="pfa:PF3D7_1411500"/>
<keyword evidence="3" id="KW-0539">Nucleus</keyword>
<dbReference type="InterPro" id="IPR003891">
    <property type="entry name" value="Initiation_fac_eIF4g_MI"/>
</dbReference>
<dbReference type="PANTHER" id="PTHR18034">
    <property type="entry name" value="CELL CYCLE CONTROL PROTEIN CWF22-RELATED"/>
    <property type="match status" value="1"/>
</dbReference>
<dbReference type="GO" id="GO:0003723">
    <property type="term" value="F:RNA binding"/>
    <property type="evidence" value="ECO:0000318"/>
    <property type="project" value="GO_Central"/>
</dbReference>
<dbReference type="GeneID" id="811694"/>
<evidence type="ECO:0000256" key="2">
    <source>
        <dbReference type="ARBA" id="ARBA00006856"/>
    </source>
</evidence>
<evidence type="ECO:0000313" key="6">
    <source>
        <dbReference type="EMBL" id="CZT99825.1"/>
    </source>
</evidence>
<organism evidence="6 7">
    <name type="scientific">Plasmodium falciparum (isolate 3D7)</name>
    <dbReference type="NCBI Taxonomy" id="36329"/>
    <lineage>
        <taxon>Eukaryota</taxon>
        <taxon>Sar</taxon>
        <taxon>Alveolata</taxon>
        <taxon>Apicomplexa</taxon>
        <taxon>Aconoidasida</taxon>
        <taxon>Haemosporida</taxon>
        <taxon>Plasmodiidae</taxon>
        <taxon>Plasmodium</taxon>
        <taxon>Plasmodium (Laverania)</taxon>
    </lineage>
</organism>
<dbReference type="AlphaFoldDB" id="Q8ILY0"/>
<evidence type="ECO:0000259" key="5">
    <source>
        <dbReference type="PROSITE" id="PS51366"/>
    </source>
</evidence>
<dbReference type="InParanoid" id="Q8ILY0"/>
<proteinExistence type="inferred from homology"/>
<dbReference type="SUPFAM" id="SSF48371">
    <property type="entry name" value="ARM repeat"/>
    <property type="match status" value="1"/>
</dbReference>
<comment type="subcellular location">
    <subcellularLocation>
        <location evidence="1">Nucleus</location>
    </subcellularLocation>
</comment>
<gene>
    <name evidence="6" type="ORF">PF3D7_1411500</name>
</gene>
<reference evidence="6 7" key="1">
    <citation type="journal article" date="2002" name="Nature">
        <title>Genome sequence of the human malaria parasite Plasmodium falciparum.</title>
        <authorList>
            <person name="Gardner M.J."/>
            <person name="Hall N."/>
            <person name="Fung E."/>
            <person name="White O."/>
            <person name="Berriman M."/>
            <person name="Hyman R.W."/>
            <person name="Carlton J.M."/>
            <person name="Pain A."/>
            <person name="Nelson K.E."/>
            <person name="Bowman S."/>
            <person name="Paulsen I.T."/>
            <person name="James K."/>
            <person name="Eisen J.A."/>
            <person name="Rutherford K."/>
            <person name="Salzberg S.L."/>
            <person name="Craig A."/>
            <person name="Kyes S."/>
            <person name="Chan M.S."/>
            <person name="Nene V."/>
            <person name="Shallom S.J."/>
            <person name="Suh B."/>
            <person name="Peterson J."/>
            <person name="Angiuoli S."/>
            <person name="Pertea M."/>
            <person name="Allen J."/>
            <person name="Selengut J."/>
            <person name="Haft D."/>
            <person name="Mather M.W."/>
            <person name="Vaidya A.B."/>
            <person name="Martin D.M."/>
            <person name="Fairlamb A.H."/>
            <person name="Fraunholz M.J."/>
            <person name="Roos D.S."/>
            <person name="Ralph S.A."/>
            <person name="McFadden G.I."/>
            <person name="Cummings L.M."/>
            <person name="Subramanian G.M."/>
            <person name="Mungall C."/>
            <person name="Venter J.C."/>
            <person name="Carucci D.J."/>
            <person name="Hoffman S.L."/>
            <person name="Newbold C."/>
            <person name="Davis R.W."/>
            <person name="Fraser C.M."/>
            <person name="Barrell B."/>
        </authorList>
    </citation>
    <scope>NUCLEOTIDE SEQUENCE [LARGE SCALE GENOMIC DNA]</scope>
    <source>
        <strain evidence="7">Isolate 3D7</strain>
    </source>
</reference>
<dbReference type="InterPro" id="IPR050781">
    <property type="entry name" value="CWC22_splicing_factor"/>
</dbReference>
<feature type="domain" description="MI" evidence="5">
    <location>
        <begin position="718"/>
        <end position="835"/>
    </location>
</feature>
<evidence type="ECO:0000256" key="3">
    <source>
        <dbReference type="ARBA" id="ARBA00023242"/>
    </source>
</evidence>
<accession>Q8ILY0</accession>
<dbReference type="PANTHER" id="PTHR18034:SF4">
    <property type="entry name" value="NUCLEOLAR MIF4G DOMAIN-CONTAINING PROTEIN 1"/>
    <property type="match status" value="1"/>
</dbReference>
<feature type="compositionally biased region" description="Basic and acidic residues" evidence="4">
    <location>
        <begin position="271"/>
        <end position="284"/>
    </location>
</feature>
<dbReference type="OrthoDB" id="372916at2759"/>